<dbReference type="EMBL" id="JAVYJV010000004">
    <property type="protein sequence ID" value="KAK4372903.1"/>
    <property type="molecule type" value="Genomic_DNA"/>
</dbReference>
<reference evidence="1" key="1">
    <citation type="submission" date="2023-12" db="EMBL/GenBank/DDBJ databases">
        <title>Genome assembly of Anisodus tanguticus.</title>
        <authorList>
            <person name="Wang Y.-J."/>
        </authorList>
    </citation>
    <scope>NUCLEOTIDE SEQUENCE</scope>
    <source>
        <strain evidence="1">KB-2021</strain>
        <tissue evidence="1">Leaf</tissue>
    </source>
</reference>
<sequence>MELCESPIGKLRQLIEKETNYLSLIKERGPSDTKAFSKHKITKPAQNVGETRHSPLASQAFQENHQIVAPIGMPLALDRATISEAGPTYTVVRVEIDLKKPLLSEILVETKSEEGHLAINEGAPRSKDDVVTQKVRVKGMEKKDSINDFFHGVIRNEDGNWVEVRFESWI</sequence>
<proteinExistence type="predicted"/>
<dbReference type="Proteomes" id="UP001291623">
    <property type="component" value="Unassembled WGS sequence"/>
</dbReference>
<keyword evidence="2" id="KW-1185">Reference proteome</keyword>
<organism evidence="1 2">
    <name type="scientific">Anisodus tanguticus</name>
    <dbReference type="NCBI Taxonomy" id="243964"/>
    <lineage>
        <taxon>Eukaryota</taxon>
        <taxon>Viridiplantae</taxon>
        <taxon>Streptophyta</taxon>
        <taxon>Embryophyta</taxon>
        <taxon>Tracheophyta</taxon>
        <taxon>Spermatophyta</taxon>
        <taxon>Magnoliopsida</taxon>
        <taxon>eudicotyledons</taxon>
        <taxon>Gunneridae</taxon>
        <taxon>Pentapetalae</taxon>
        <taxon>asterids</taxon>
        <taxon>lamiids</taxon>
        <taxon>Solanales</taxon>
        <taxon>Solanaceae</taxon>
        <taxon>Solanoideae</taxon>
        <taxon>Hyoscyameae</taxon>
        <taxon>Anisodus</taxon>
    </lineage>
</organism>
<accession>A0AAE1SNU6</accession>
<name>A0AAE1SNU6_9SOLA</name>
<comment type="caution">
    <text evidence="1">The sequence shown here is derived from an EMBL/GenBank/DDBJ whole genome shotgun (WGS) entry which is preliminary data.</text>
</comment>
<evidence type="ECO:0000313" key="2">
    <source>
        <dbReference type="Proteomes" id="UP001291623"/>
    </source>
</evidence>
<gene>
    <name evidence="1" type="ORF">RND71_008287</name>
</gene>
<dbReference type="AlphaFoldDB" id="A0AAE1SNU6"/>
<protein>
    <submittedName>
        <fullName evidence="1">Uncharacterized protein</fullName>
    </submittedName>
</protein>
<evidence type="ECO:0000313" key="1">
    <source>
        <dbReference type="EMBL" id="KAK4372903.1"/>
    </source>
</evidence>